<proteinExistence type="predicted"/>
<organism evidence="2 3">
    <name type="scientific">Caerostris darwini</name>
    <dbReference type="NCBI Taxonomy" id="1538125"/>
    <lineage>
        <taxon>Eukaryota</taxon>
        <taxon>Metazoa</taxon>
        <taxon>Ecdysozoa</taxon>
        <taxon>Arthropoda</taxon>
        <taxon>Chelicerata</taxon>
        <taxon>Arachnida</taxon>
        <taxon>Araneae</taxon>
        <taxon>Araneomorphae</taxon>
        <taxon>Entelegynae</taxon>
        <taxon>Araneoidea</taxon>
        <taxon>Araneidae</taxon>
        <taxon>Caerostris</taxon>
    </lineage>
</organism>
<gene>
    <name evidence="2" type="ORF">CDAR_54881</name>
</gene>
<comment type="caution">
    <text evidence="2">The sequence shown here is derived from an EMBL/GenBank/DDBJ whole genome shotgun (WGS) entry which is preliminary data.</text>
</comment>
<keyword evidence="3" id="KW-1185">Reference proteome</keyword>
<reference evidence="2 3" key="1">
    <citation type="submission" date="2021-06" db="EMBL/GenBank/DDBJ databases">
        <title>Caerostris darwini draft genome.</title>
        <authorList>
            <person name="Kono N."/>
            <person name="Arakawa K."/>
        </authorList>
    </citation>
    <scope>NUCLEOTIDE SEQUENCE [LARGE SCALE GENOMIC DNA]</scope>
</reference>
<evidence type="ECO:0000313" key="2">
    <source>
        <dbReference type="EMBL" id="GIX82736.1"/>
    </source>
</evidence>
<evidence type="ECO:0000256" key="1">
    <source>
        <dbReference type="SAM" id="MobiDB-lite"/>
    </source>
</evidence>
<name>A0AAV4NGA2_9ARAC</name>
<dbReference type="AlphaFoldDB" id="A0AAV4NGA2"/>
<dbReference type="Proteomes" id="UP001054837">
    <property type="component" value="Unassembled WGS sequence"/>
</dbReference>
<protein>
    <submittedName>
        <fullName evidence="2">Uncharacterized protein</fullName>
    </submittedName>
</protein>
<dbReference type="EMBL" id="BPLQ01001539">
    <property type="protein sequence ID" value="GIX82736.1"/>
    <property type="molecule type" value="Genomic_DNA"/>
</dbReference>
<feature type="region of interest" description="Disordered" evidence="1">
    <location>
        <begin position="19"/>
        <end position="39"/>
    </location>
</feature>
<evidence type="ECO:0000313" key="3">
    <source>
        <dbReference type="Proteomes" id="UP001054837"/>
    </source>
</evidence>
<accession>A0AAV4NGA2</accession>
<sequence length="88" mass="9989">MEERTPQFLTRRGHKKLAPICDGVSDPPGVPERLEGSQKDRREWMARTVLHVTPISFAQREKGIVLSFVCSQLRERLDAANGLFQEGN</sequence>